<reference evidence="1" key="1">
    <citation type="submission" date="2014-12" db="EMBL/GenBank/DDBJ databases">
        <title>Insight into the proteome of Arion vulgaris.</title>
        <authorList>
            <person name="Aradska J."/>
            <person name="Bulat T."/>
            <person name="Smidak R."/>
            <person name="Sarate P."/>
            <person name="Gangsoo J."/>
            <person name="Sialana F."/>
            <person name="Bilban M."/>
            <person name="Lubec G."/>
        </authorList>
    </citation>
    <scope>NUCLEOTIDE SEQUENCE</scope>
    <source>
        <tissue evidence="1">Skin</tissue>
    </source>
</reference>
<evidence type="ECO:0000313" key="1">
    <source>
        <dbReference type="EMBL" id="CEK90049.1"/>
    </source>
</evidence>
<dbReference type="EMBL" id="HACG01043186">
    <property type="protein sequence ID" value="CEK90051.1"/>
    <property type="molecule type" value="Transcribed_RNA"/>
</dbReference>
<accession>A0A0B7B9P0</accession>
<name>A0A0B7B9P0_9EUPU</name>
<gene>
    <name evidence="1" type="primary">ORF174439</name>
    <name evidence="2" type="synonym">ORF174442</name>
</gene>
<sequence>MNRCENLVDKITQVLNTLLNNSQSLCSDCEKCQLKYEGSCPVHGALIYIDNAEVNKYIYVRTNQL</sequence>
<dbReference type="AlphaFoldDB" id="A0A0B7B9P0"/>
<proteinExistence type="predicted"/>
<evidence type="ECO:0000313" key="2">
    <source>
        <dbReference type="EMBL" id="CEK90051.1"/>
    </source>
</evidence>
<protein>
    <submittedName>
        <fullName evidence="1">Uncharacterized protein</fullName>
    </submittedName>
</protein>
<dbReference type="EMBL" id="HACG01043184">
    <property type="protein sequence ID" value="CEK90049.1"/>
    <property type="molecule type" value="Transcribed_RNA"/>
</dbReference>
<organism evidence="1">
    <name type="scientific">Arion vulgaris</name>
    <dbReference type="NCBI Taxonomy" id="1028688"/>
    <lineage>
        <taxon>Eukaryota</taxon>
        <taxon>Metazoa</taxon>
        <taxon>Spiralia</taxon>
        <taxon>Lophotrochozoa</taxon>
        <taxon>Mollusca</taxon>
        <taxon>Gastropoda</taxon>
        <taxon>Heterobranchia</taxon>
        <taxon>Euthyneura</taxon>
        <taxon>Panpulmonata</taxon>
        <taxon>Eupulmonata</taxon>
        <taxon>Stylommatophora</taxon>
        <taxon>Helicina</taxon>
        <taxon>Arionoidea</taxon>
        <taxon>Arionidae</taxon>
        <taxon>Arion</taxon>
    </lineage>
</organism>